<reference evidence="1 2" key="1">
    <citation type="submission" date="2020-10" db="EMBL/GenBank/DDBJ databases">
        <title>complete genome sequencing of Lysobacter sp. H23M41.</title>
        <authorList>
            <person name="Bae J.-W."/>
            <person name="Lee S.-Y."/>
        </authorList>
    </citation>
    <scope>NUCLEOTIDE SEQUENCE [LARGE SCALE GENOMIC DNA]</scope>
    <source>
        <strain evidence="1 2">H23M41</strain>
    </source>
</reference>
<dbReference type="RefSeq" id="WP_194034113.1">
    <property type="nucleotide sequence ID" value="NZ_CP063657.1"/>
</dbReference>
<dbReference type="Pfam" id="PF09907">
    <property type="entry name" value="HigB_toxin"/>
    <property type="match status" value="1"/>
</dbReference>
<dbReference type="InterPro" id="IPR018669">
    <property type="entry name" value="Toxin_HigB"/>
</dbReference>
<gene>
    <name evidence="1" type="ORF">INQ42_09855</name>
</gene>
<evidence type="ECO:0000313" key="1">
    <source>
        <dbReference type="EMBL" id="QOW21546.1"/>
    </source>
</evidence>
<protein>
    <submittedName>
        <fullName evidence="1">Type II toxin-antitoxin system HigB family toxin</fullName>
    </submittedName>
</protein>
<proteinExistence type="predicted"/>
<keyword evidence="2" id="KW-1185">Reference proteome</keyword>
<evidence type="ECO:0000313" key="2">
    <source>
        <dbReference type="Proteomes" id="UP000593932"/>
    </source>
</evidence>
<dbReference type="Proteomes" id="UP000593932">
    <property type="component" value="Chromosome"/>
</dbReference>
<name>A0A7S6UJN9_9GAMM</name>
<accession>A0A7S6UJN9</accession>
<dbReference type="EMBL" id="CP063657">
    <property type="protein sequence ID" value="QOW21546.1"/>
    <property type="molecule type" value="Genomic_DNA"/>
</dbReference>
<organism evidence="1 2">
    <name type="scientific">Novilysobacter avium</name>
    <dbReference type="NCBI Taxonomy" id="2781023"/>
    <lineage>
        <taxon>Bacteria</taxon>
        <taxon>Pseudomonadati</taxon>
        <taxon>Pseudomonadota</taxon>
        <taxon>Gammaproteobacteria</taxon>
        <taxon>Lysobacterales</taxon>
        <taxon>Lysobacteraceae</taxon>
        <taxon>Novilysobacter</taxon>
    </lineage>
</organism>
<sequence length="100" mass="11567">MRIIALSTLKAFWQDTPVYKDAEEPTLAWYRHVLAADWAQPAAVKADFGNASILQDGRVVFNIAGNKYRLVVWINYDYRVVYVRFIGTHTQYDKVDVQTI</sequence>